<dbReference type="SUPFAM" id="SSF117281">
    <property type="entry name" value="Kelch motif"/>
    <property type="match status" value="1"/>
</dbReference>
<dbReference type="EMBL" id="JBAMIC010000003">
    <property type="protein sequence ID" value="KAK7110436.1"/>
    <property type="molecule type" value="Genomic_DNA"/>
</dbReference>
<comment type="caution">
    <text evidence="5">The sequence shown here is derived from an EMBL/GenBank/DDBJ whole genome shotgun (WGS) entry which is preliminary data.</text>
</comment>
<dbReference type="InterPro" id="IPR011333">
    <property type="entry name" value="SKP1/BTB/POZ_sf"/>
</dbReference>
<organism evidence="5 6">
    <name type="scientific">Littorina saxatilis</name>
    <dbReference type="NCBI Taxonomy" id="31220"/>
    <lineage>
        <taxon>Eukaryota</taxon>
        <taxon>Metazoa</taxon>
        <taxon>Spiralia</taxon>
        <taxon>Lophotrochozoa</taxon>
        <taxon>Mollusca</taxon>
        <taxon>Gastropoda</taxon>
        <taxon>Caenogastropoda</taxon>
        <taxon>Littorinimorpha</taxon>
        <taxon>Littorinoidea</taxon>
        <taxon>Littorinidae</taxon>
        <taxon>Littorina</taxon>
    </lineage>
</organism>
<dbReference type="InterPro" id="IPR015915">
    <property type="entry name" value="Kelch-typ_b-propeller"/>
</dbReference>
<dbReference type="FunFam" id="1.25.40.420:FF:000001">
    <property type="entry name" value="Kelch-like family member 12"/>
    <property type="match status" value="1"/>
</dbReference>
<keyword evidence="1" id="KW-0880">Kelch repeat</keyword>
<dbReference type="PANTHER" id="PTHR24412:SF172">
    <property type="entry name" value="KELCH-LIKE PROTEIN 10"/>
    <property type="match status" value="1"/>
</dbReference>
<dbReference type="SMART" id="SM00225">
    <property type="entry name" value="BTB"/>
    <property type="match status" value="1"/>
</dbReference>
<dbReference type="PANTHER" id="PTHR24412">
    <property type="entry name" value="KELCH PROTEIN"/>
    <property type="match status" value="1"/>
</dbReference>
<proteinExistence type="predicted"/>
<dbReference type="PRINTS" id="PR00501">
    <property type="entry name" value="KELCHREPEAT"/>
</dbReference>
<dbReference type="PIRSF" id="PIRSF037037">
    <property type="entry name" value="Kelch-like_protein_gigaxonin"/>
    <property type="match status" value="1"/>
</dbReference>
<reference evidence="5 6" key="1">
    <citation type="submission" date="2024-02" db="EMBL/GenBank/DDBJ databases">
        <title>Chromosome-scale genome assembly of the rough periwinkle Littorina saxatilis.</title>
        <authorList>
            <person name="De Jode A."/>
            <person name="Faria R."/>
            <person name="Formenti G."/>
            <person name="Sims Y."/>
            <person name="Smith T.P."/>
            <person name="Tracey A."/>
            <person name="Wood J.M.D."/>
            <person name="Zagrodzka Z.B."/>
            <person name="Johannesson K."/>
            <person name="Butlin R.K."/>
            <person name="Leder E.H."/>
        </authorList>
    </citation>
    <scope>NUCLEOTIDE SEQUENCE [LARGE SCALE GENOMIC DNA]</scope>
    <source>
        <strain evidence="5">Snail1</strain>
        <tissue evidence="5">Muscle</tissue>
    </source>
</reference>
<dbReference type="SMART" id="SM00612">
    <property type="entry name" value="Kelch"/>
    <property type="match status" value="6"/>
</dbReference>
<dbReference type="Pfam" id="PF07707">
    <property type="entry name" value="BACK"/>
    <property type="match status" value="1"/>
</dbReference>
<accession>A0AAN9BSG6</accession>
<dbReference type="Gene3D" id="3.30.710.10">
    <property type="entry name" value="Potassium Channel Kv1.1, Chain A"/>
    <property type="match status" value="1"/>
</dbReference>
<protein>
    <recommendedName>
        <fullName evidence="4">BTB domain-containing protein</fullName>
    </recommendedName>
</protein>
<feature type="compositionally biased region" description="Polar residues" evidence="3">
    <location>
        <begin position="682"/>
        <end position="691"/>
    </location>
</feature>
<dbReference type="SUPFAM" id="SSF54695">
    <property type="entry name" value="POZ domain"/>
    <property type="match status" value="1"/>
</dbReference>
<dbReference type="PROSITE" id="PS50097">
    <property type="entry name" value="BTB"/>
    <property type="match status" value="1"/>
</dbReference>
<dbReference type="Gene3D" id="1.25.40.420">
    <property type="match status" value="1"/>
</dbReference>
<evidence type="ECO:0000313" key="5">
    <source>
        <dbReference type="EMBL" id="KAK7110436.1"/>
    </source>
</evidence>
<dbReference type="InterPro" id="IPR006652">
    <property type="entry name" value="Kelch_1"/>
</dbReference>
<dbReference type="InterPro" id="IPR011705">
    <property type="entry name" value="BACK"/>
</dbReference>
<dbReference type="Pfam" id="PF00651">
    <property type="entry name" value="BTB"/>
    <property type="match status" value="1"/>
</dbReference>
<dbReference type="Pfam" id="PF01344">
    <property type="entry name" value="Kelch_1"/>
    <property type="match status" value="6"/>
</dbReference>
<dbReference type="Proteomes" id="UP001374579">
    <property type="component" value="Unassembled WGS sequence"/>
</dbReference>
<evidence type="ECO:0000259" key="4">
    <source>
        <dbReference type="PROSITE" id="PS50097"/>
    </source>
</evidence>
<dbReference type="AlphaFoldDB" id="A0AAN9BSG6"/>
<gene>
    <name evidence="5" type="ORF">V1264_014313</name>
</gene>
<evidence type="ECO:0000313" key="6">
    <source>
        <dbReference type="Proteomes" id="UP001374579"/>
    </source>
</evidence>
<evidence type="ECO:0000256" key="2">
    <source>
        <dbReference type="ARBA" id="ARBA00022737"/>
    </source>
</evidence>
<evidence type="ECO:0000256" key="3">
    <source>
        <dbReference type="SAM" id="MobiDB-lite"/>
    </source>
</evidence>
<feature type="region of interest" description="Disordered" evidence="3">
    <location>
        <begin position="646"/>
        <end position="691"/>
    </location>
</feature>
<dbReference type="InterPro" id="IPR017096">
    <property type="entry name" value="BTB-kelch_protein"/>
</dbReference>
<keyword evidence="6" id="KW-1185">Reference proteome</keyword>
<sequence length="691" mass="76575">MQGGSLQQLWGNRTMSLNIGDVCGDTPSQTSLDLAHISNGSGWASQAGTAASTYSPISRKELARKALNILGDLRDRGQLCDAVLKAGAVAFPVHRNILSVCSAYFKVLFTSSDFHTTSLQTGDAQQHLQPQEVELTEVTPEVLGCLIDYAYSRQVIITEDNVQAIFHAADRFLMHKLAKECCQFLRRQLCAENCLGIAAFARAYFRPGLEKTAMMFAHRNFASLVDRSQEFLEQNADSVYGLISSDLLNARHEEIVFEAVCKWIEHDPGARKDYMPRLLRGVRLGFLTTKYLMERIKSHEYVRTNDNAKAVVVEALKYVCHLETRDTPKIENFTPMTKPRVPHEVLFVIGGWSGGSPTDIIETYDTRADQWLICRPPESEPRAYHGCVTLGRMIYVVGGFNGVEYFNSCRKFNPVTLRWSEAPPMNSKRCYVSAAAHDGKVYALGGFDGHVRLNSVERLDPTTNQWSHVLPMIQQRSDAKATVLYDKVYICGGFNGQECLNTAEYYDSVTKQWTMIAPMRNRRSGVGVTAYQGCVYALGGFNGITRMNSAERYDPVSKTWTTIPEMFSPRSNFAVGVIDGLLFTIGGFNGVTTICQVECFDVTSNEWFDASTLGLYRSALSACTVKDIPNVMDYVYQPIAPGFNRKRPNRCAPGTENSDSGTTIVAADGAAGPTPVAPPQQADDNLLNQLA</sequence>
<dbReference type="InterPro" id="IPR000210">
    <property type="entry name" value="BTB/POZ_dom"/>
</dbReference>
<name>A0AAN9BSG6_9CAEN</name>
<keyword evidence="2" id="KW-0677">Repeat</keyword>
<dbReference type="SMART" id="SM00875">
    <property type="entry name" value="BACK"/>
    <property type="match status" value="1"/>
</dbReference>
<dbReference type="Gene3D" id="2.120.10.80">
    <property type="entry name" value="Kelch-type beta propeller"/>
    <property type="match status" value="2"/>
</dbReference>
<feature type="domain" description="BTB" evidence="4">
    <location>
        <begin position="80"/>
        <end position="159"/>
    </location>
</feature>
<evidence type="ECO:0000256" key="1">
    <source>
        <dbReference type="ARBA" id="ARBA00022441"/>
    </source>
</evidence>